<feature type="region of interest" description="Disordered" evidence="1">
    <location>
        <begin position="1"/>
        <end position="23"/>
    </location>
</feature>
<proteinExistence type="predicted"/>
<sequence>MKITQEIEKVHGPQIPPQQEARAPTVATRCRLEMPQRQRGFSRGELALDSVYATNRYIKEEEIALNELTGINKGTHPAPFVRRYPLRQHCVRARHNRTLQ</sequence>
<dbReference type="EMBL" id="QBLH01000291">
    <property type="protein sequence ID" value="TGZ56695.1"/>
    <property type="molecule type" value="Genomic_DNA"/>
</dbReference>
<name>A0A4S2L1X1_9HYME</name>
<reference evidence="2 3" key="1">
    <citation type="journal article" date="2019" name="Philos. Trans. R. Soc. Lond., B, Biol. Sci.">
        <title>Ant behaviour and brain gene expression of defending hosts depend on the ecological success of the intruding social parasite.</title>
        <authorList>
            <person name="Kaur R."/>
            <person name="Stoldt M."/>
            <person name="Jongepier E."/>
            <person name="Feldmeyer B."/>
            <person name="Menzel F."/>
            <person name="Bornberg-Bauer E."/>
            <person name="Foitzik S."/>
        </authorList>
    </citation>
    <scope>NUCLEOTIDE SEQUENCE [LARGE SCALE GENOMIC DNA]</scope>
    <source>
        <tissue evidence="2">Whole body</tissue>
    </source>
</reference>
<accession>A0A4S2L1X1</accession>
<evidence type="ECO:0000313" key="3">
    <source>
        <dbReference type="Proteomes" id="UP000310200"/>
    </source>
</evidence>
<evidence type="ECO:0000313" key="2">
    <source>
        <dbReference type="EMBL" id="TGZ56695.1"/>
    </source>
</evidence>
<feature type="compositionally biased region" description="Basic and acidic residues" evidence="1">
    <location>
        <begin position="1"/>
        <end position="11"/>
    </location>
</feature>
<organism evidence="2 3">
    <name type="scientific">Temnothorax longispinosus</name>
    <dbReference type="NCBI Taxonomy" id="300112"/>
    <lineage>
        <taxon>Eukaryota</taxon>
        <taxon>Metazoa</taxon>
        <taxon>Ecdysozoa</taxon>
        <taxon>Arthropoda</taxon>
        <taxon>Hexapoda</taxon>
        <taxon>Insecta</taxon>
        <taxon>Pterygota</taxon>
        <taxon>Neoptera</taxon>
        <taxon>Endopterygota</taxon>
        <taxon>Hymenoptera</taxon>
        <taxon>Apocrita</taxon>
        <taxon>Aculeata</taxon>
        <taxon>Formicoidea</taxon>
        <taxon>Formicidae</taxon>
        <taxon>Myrmicinae</taxon>
        <taxon>Temnothorax</taxon>
    </lineage>
</organism>
<dbReference type="Proteomes" id="UP000310200">
    <property type="component" value="Unassembled WGS sequence"/>
</dbReference>
<evidence type="ECO:0000256" key="1">
    <source>
        <dbReference type="SAM" id="MobiDB-lite"/>
    </source>
</evidence>
<protein>
    <submittedName>
        <fullName evidence="2">Uncharacterized protein</fullName>
    </submittedName>
</protein>
<gene>
    <name evidence="2" type="ORF">DBV15_11282</name>
</gene>
<keyword evidence="3" id="KW-1185">Reference proteome</keyword>
<dbReference type="AlphaFoldDB" id="A0A4S2L1X1"/>
<comment type="caution">
    <text evidence="2">The sequence shown here is derived from an EMBL/GenBank/DDBJ whole genome shotgun (WGS) entry which is preliminary data.</text>
</comment>